<organism evidence="2 3">
    <name type="scientific">Pinctada imbricata</name>
    <name type="common">Atlantic pearl-oyster</name>
    <name type="synonym">Pinctada martensii</name>
    <dbReference type="NCBI Taxonomy" id="66713"/>
    <lineage>
        <taxon>Eukaryota</taxon>
        <taxon>Metazoa</taxon>
        <taxon>Spiralia</taxon>
        <taxon>Lophotrochozoa</taxon>
        <taxon>Mollusca</taxon>
        <taxon>Bivalvia</taxon>
        <taxon>Autobranchia</taxon>
        <taxon>Pteriomorphia</taxon>
        <taxon>Pterioida</taxon>
        <taxon>Pterioidea</taxon>
        <taxon>Pteriidae</taxon>
        <taxon>Pinctada</taxon>
    </lineage>
</organism>
<feature type="transmembrane region" description="Helical" evidence="1">
    <location>
        <begin position="78"/>
        <end position="98"/>
    </location>
</feature>
<protein>
    <submittedName>
        <fullName evidence="2">Uncharacterized protein</fullName>
    </submittedName>
</protein>
<name>A0AA88YIR7_PINIB</name>
<dbReference type="EMBL" id="VSWD01000003">
    <property type="protein sequence ID" value="KAK3106333.1"/>
    <property type="molecule type" value="Genomic_DNA"/>
</dbReference>
<evidence type="ECO:0000313" key="3">
    <source>
        <dbReference type="Proteomes" id="UP001186944"/>
    </source>
</evidence>
<gene>
    <name evidence="2" type="ORF">FSP39_017810</name>
</gene>
<evidence type="ECO:0000256" key="1">
    <source>
        <dbReference type="SAM" id="Phobius"/>
    </source>
</evidence>
<dbReference type="Gene3D" id="2.170.300.10">
    <property type="entry name" value="Tie2 ligand-binding domain superfamily"/>
    <property type="match status" value="1"/>
</dbReference>
<keyword evidence="1" id="KW-0472">Membrane</keyword>
<dbReference type="AlphaFoldDB" id="A0AA88YIR7"/>
<keyword evidence="3" id="KW-1185">Reference proteome</keyword>
<accession>A0AA88YIR7</accession>
<sequence length="216" mass="24141">MNESCLRMCTNAPSAQFLGECENGTYSYDCKSACGMCRNNATCDKETGVCPGHLCDEGYFGAYCIEALLDVLGNPREYTARLGMFFACFVSFLTAAVTSGRQNDQKRKTLLRVHKAAKMRGLKTTLFKDRLYINGKLYRCDINRCSFTGHGFSSTFSARHTPSICWDLPVDSFSHISQIDADDLRIPEDTDFPDTFLSSYDVTSSVDDAFWSAMDQ</sequence>
<comment type="caution">
    <text evidence="2">The sequence shown here is derived from an EMBL/GenBank/DDBJ whole genome shotgun (WGS) entry which is preliminary data.</text>
</comment>
<keyword evidence="1" id="KW-1133">Transmembrane helix</keyword>
<dbReference type="Proteomes" id="UP001186944">
    <property type="component" value="Unassembled WGS sequence"/>
</dbReference>
<proteinExistence type="predicted"/>
<reference evidence="2" key="1">
    <citation type="submission" date="2019-08" db="EMBL/GenBank/DDBJ databases">
        <title>The improved chromosome-level genome for the pearl oyster Pinctada fucata martensii using PacBio sequencing and Hi-C.</title>
        <authorList>
            <person name="Zheng Z."/>
        </authorList>
    </citation>
    <scope>NUCLEOTIDE SEQUENCE</scope>
    <source>
        <strain evidence="2">ZZ-2019</strain>
        <tissue evidence="2">Adductor muscle</tissue>
    </source>
</reference>
<keyword evidence="1" id="KW-0812">Transmembrane</keyword>
<evidence type="ECO:0000313" key="2">
    <source>
        <dbReference type="EMBL" id="KAK3106333.1"/>
    </source>
</evidence>